<comment type="cofactor">
    <cofactor evidence="2 10">
        <name>Mg(2+)</name>
        <dbReference type="ChEBI" id="CHEBI:18420"/>
    </cofactor>
</comment>
<keyword evidence="9 10" id="KW-0119">Carbohydrate metabolism</keyword>
<comment type="caution">
    <text evidence="11">The sequence shown here is derived from an EMBL/GenBank/DDBJ whole genome shotgun (WGS) entry which is preliminary data.</text>
</comment>
<dbReference type="Gene3D" id="3.40.50.1000">
    <property type="entry name" value="HAD superfamily/HAD-like"/>
    <property type="match status" value="1"/>
</dbReference>
<feature type="binding site" evidence="10">
    <location>
        <position position="175"/>
    </location>
    <ligand>
        <name>Mg(2+)</name>
        <dbReference type="ChEBI" id="CHEBI:18420"/>
    </ligand>
</feature>
<evidence type="ECO:0000256" key="8">
    <source>
        <dbReference type="ARBA" id="ARBA00022842"/>
    </source>
</evidence>
<dbReference type="InterPro" id="IPR037512">
    <property type="entry name" value="PGPase_prok"/>
</dbReference>
<dbReference type="InterPro" id="IPR023214">
    <property type="entry name" value="HAD_sf"/>
</dbReference>
<evidence type="ECO:0000256" key="4">
    <source>
        <dbReference type="ARBA" id="ARBA00006171"/>
    </source>
</evidence>
<dbReference type="HAMAP" id="MF_00495">
    <property type="entry name" value="GPH_hydrolase_bact"/>
    <property type="match status" value="1"/>
</dbReference>
<evidence type="ECO:0000256" key="10">
    <source>
        <dbReference type="HAMAP-Rule" id="MF_00495"/>
    </source>
</evidence>
<dbReference type="EC" id="3.1.3.18" evidence="5 10"/>
<dbReference type="GO" id="GO:0008967">
    <property type="term" value="F:phosphoglycolate phosphatase activity"/>
    <property type="evidence" value="ECO:0007669"/>
    <property type="project" value="UniProtKB-EC"/>
</dbReference>
<dbReference type="RefSeq" id="WP_273642200.1">
    <property type="nucleotide sequence ID" value="NZ_JAQQXP010000003.1"/>
</dbReference>
<dbReference type="PANTHER" id="PTHR43434">
    <property type="entry name" value="PHOSPHOGLYCOLATE PHOSPHATASE"/>
    <property type="match status" value="1"/>
</dbReference>
<keyword evidence="6 10" id="KW-0479">Metal-binding</keyword>
<dbReference type="SFLD" id="SFLDG01135">
    <property type="entry name" value="C1.5.6:_HAD__Beta-PGM__Phospha"/>
    <property type="match status" value="1"/>
</dbReference>
<dbReference type="InterPro" id="IPR023198">
    <property type="entry name" value="PGP-like_dom2"/>
</dbReference>
<evidence type="ECO:0000256" key="1">
    <source>
        <dbReference type="ARBA" id="ARBA00000830"/>
    </source>
</evidence>
<dbReference type="Pfam" id="PF13419">
    <property type="entry name" value="HAD_2"/>
    <property type="match status" value="1"/>
</dbReference>
<evidence type="ECO:0000256" key="7">
    <source>
        <dbReference type="ARBA" id="ARBA00022801"/>
    </source>
</evidence>
<evidence type="ECO:0000256" key="9">
    <source>
        <dbReference type="ARBA" id="ARBA00023277"/>
    </source>
</evidence>
<feature type="binding site" evidence="10">
    <location>
        <position position="12"/>
    </location>
    <ligand>
        <name>Mg(2+)</name>
        <dbReference type="ChEBI" id="CHEBI:18420"/>
    </ligand>
</feature>
<dbReference type="EMBL" id="JAQQXP010000003">
    <property type="protein sequence ID" value="MDC8832378.1"/>
    <property type="molecule type" value="Genomic_DNA"/>
</dbReference>
<evidence type="ECO:0000256" key="6">
    <source>
        <dbReference type="ARBA" id="ARBA00022723"/>
    </source>
</evidence>
<dbReference type="NCBIfam" id="TIGR01549">
    <property type="entry name" value="HAD-SF-IA-v1"/>
    <property type="match status" value="1"/>
</dbReference>
<dbReference type="PANTHER" id="PTHR43434:SF1">
    <property type="entry name" value="PHOSPHOGLYCOLATE PHOSPHATASE"/>
    <property type="match status" value="1"/>
</dbReference>
<dbReference type="SFLD" id="SFLDG01129">
    <property type="entry name" value="C1.5:_HAD__Beta-PGM__Phosphata"/>
    <property type="match status" value="1"/>
</dbReference>
<evidence type="ECO:0000256" key="2">
    <source>
        <dbReference type="ARBA" id="ARBA00001946"/>
    </source>
</evidence>
<dbReference type="NCBIfam" id="NF009695">
    <property type="entry name" value="PRK13222.1-2"/>
    <property type="match status" value="1"/>
</dbReference>
<evidence type="ECO:0000256" key="5">
    <source>
        <dbReference type="ARBA" id="ARBA00013078"/>
    </source>
</evidence>
<dbReference type="InterPro" id="IPR041492">
    <property type="entry name" value="HAD_2"/>
</dbReference>
<evidence type="ECO:0000256" key="3">
    <source>
        <dbReference type="ARBA" id="ARBA00004818"/>
    </source>
</evidence>
<keyword evidence="8 10" id="KW-0460">Magnesium</keyword>
<accession>A0ABT5L674</accession>
<dbReference type="InterPro" id="IPR036412">
    <property type="entry name" value="HAD-like_sf"/>
</dbReference>
<dbReference type="NCBIfam" id="TIGR01449">
    <property type="entry name" value="PGP_bact"/>
    <property type="match status" value="1"/>
</dbReference>
<feature type="binding site" evidence="10">
    <location>
        <position position="14"/>
    </location>
    <ligand>
        <name>Mg(2+)</name>
        <dbReference type="ChEBI" id="CHEBI:18420"/>
    </ligand>
</feature>
<comment type="similarity">
    <text evidence="4 10">Belongs to the HAD-like hydrolase superfamily. CbbY/CbbZ/Gph/YieH family.</text>
</comment>
<dbReference type="Proteomes" id="UP001218788">
    <property type="component" value="Unassembled WGS sequence"/>
</dbReference>
<comment type="pathway">
    <text evidence="3 10">Organic acid metabolism; glycolate biosynthesis; glycolate from 2-phosphoglycolate: step 1/1.</text>
</comment>
<gene>
    <name evidence="11" type="ORF">OIK42_16605</name>
</gene>
<dbReference type="InterPro" id="IPR050155">
    <property type="entry name" value="HAD-like_hydrolase_sf"/>
</dbReference>
<dbReference type="NCBIfam" id="TIGR01509">
    <property type="entry name" value="HAD-SF-IA-v3"/>
    <property type="match status" value="1"/>
</dbReference>
<dbReference type="SUPFAM" id="SSF56784">
    <property type="entry name" value="HAD-like"/>
    <property type="match status" value="1"/>
</dbReference>
<name>A0ABT5L674_9ALTE</name>
<dbReference type="InterPro" id="IPR006439">
    <property type="entry name" value="HAD-SF_hydro_IA"/>
</dbReference>
<comment type="catalytic activity">
    <reaction evidence="1 10">
        <text>2-phosphoglycolate + H2O = glycolate + phosphate</text>
        <dbReference type="Rhea" id="RHEA:14369"/>
        <dbReference type="ChEBI" id="CHEBI:15377"/>
        <dbReference type="ChEBI" id="CHEBI:29805"/>
        <dbReference type="ChEBI" id="CHEBI:43474"/>
        <dbReference type="ChEBI" id="CHEBI:58033"/>
        <dbReference type="EC" id="3.1.3.18"/>
    </reaction>
</comment>
<sequence length="226" mass="24435">MKNIQVSHILFDLDGTLIDSVPDLAYCVDIAMREAGLPARGELAVRNWVGNGIEKLVARAVSNSEHGNAEQPLFDVAFSAFLAAYTANNGKYSKLYDGVLSTLDWLIDNGYRLACVTNKASAFTLPLLHQKGLARYFDVVVSGDTCGHKKPHPEPLNYALRALQTSADKAIMVGDSRADIHAARAAGCPVYALTYGYNHGEDISIYQPDKILQSLVELPAILGAGQ</sequence>
<organism evidence="11 12">
    <name type="scientific">Alteromonas gilva</name>
    <dbReference type="NCBI Taxonomy" id="2987522"/>
    <lineage>
        <taxon>Bacteria</taxon>
        <taxon>Pseudomonadati</taxon>
        <taxon>Pseudomonadota</taxon>
        <taxon>Gammaproteobacteria</taxon>
        <taxon>Alteromonadales</taxon>
        <taxon>Alteromonadaceae</taxon>
        <taxon>Alteromonas/Salinimonas group</taxon>
        <taxon>Alteromonas</taxon>
    </lineage>
</organism>
<protein>
    <recommendedName>
        <fullName evidence="5 10">Phosphoglycolate phosphatase</fullName>
        <shortName evidence="10">PGP</shortName>
        <shortName evidence="10">PGPase</shortName>
        <ecNumber evidence="5 10">3.1.3.18</ecNumber>
    </recommendedName>
</protein>
<evidence type="ECO:0000313" key="11">
    <source>
        <dbReference type="EMBL" id="MDC8832378.1"/>
    </source>
</evidence>
<keyword evidence="12" id="KW-1185">Reference proteome</keyword>
<keyword evidence="7 10" id="KW-0378">Hydrolase</keyword>
<dbReference type="CDD" id="cd16417">
    <property type="entry name" value="HAD_PGPase"/>
    <property type="match status" value="1"/>
</dbReference>
<evidence type="ECO:0000313" key="12">
    <source>
        <dbReference type="Proteomes" id="UP001218788"/>
    </source>
</evidence>
<proteinExistence type="inferred from homology"/>
<reference evidence="11 12" key="1">
    <citation type="submission" date="2022-10" db="EMBL/GenBank/DDBJ databases">
        <title>Alteromonas sp. chi3 Genome sequencing.</title>
        <authorList>
            <person name="Park S."/>
        </authorList>
    </citation>
    <scope>NUCLEOTIDE SEQUENCE [LARGE SCALE GENOMIC DNA]</scope>
    <source>
        <strain evidence="12">chi3</strain>
    </source>
</reference>
<feature type="active site" description="Nucleophile" evidence="10">
    <location>
        <position position="12"/>
    </location>
</feature>
<dbReference type="PRINTS" id="PR00413">
    <property type="entry name" value="HADHALOGNASE"/>
</dbReference>
<comment type="function">
    <text evidence="10">Specifically catalyzes the dephosphorylation of 2-phosphoglycolate. Is involved in the dissimilation of the intracellular 2-phosphoglycolate formed during the DNA repair of 3'-phosphoglycolate ends, a major class of DNA lesions induced by oxidative stress.</text>
</comment>
<dbReference type="Gene3D" id="1.10.150.240">
    <property type="entry name" value="Putative phosphatase, domain 2"/>
    <property type="match status" value="1"/>
</dbReference>
<dbReference type="SFLD" id="SFLDS00003">
    <property type="entry name" value="Haloacid_Dehalogenase"/>
    <property type="match status" value="1"/>
</dbReference>